<dbReference type="EMBL" id="JBBWWR010000001">
    <property type="protein sequence ID" value="KAK8971180.1"/>
    <property type="molecule type" value="Genomic_DNA"/>
</dbReference>
<evidence type="ECO:0000256" key="1">
    <source>
        <dbReference type="ARBA" id="ARBA00005485"/>
    </source>
</evidence>
<evidence type="ECO:0000256" key="4">
    <source>
        <dbReference type="SAM" id="MobiDB-lite"/>
    </source>
</evidence>
<feature type="coiled-coil region" evidence="3">
    <location>
        <begin position="189"/>
        <end position="233"/>
    </location>
</feature>
<name>A0ABR2N4X2_9ASPA</name>
<dbReference type="PANTHER" id="PTHR32054">
    <property type="entry name" value="HEAVY CHAIN, PUTATIVE, EXPRESSED-RELATED-RELATED"/>
    <property type="match status" value="1"/>
</dbReference>
<evidence type="ECO:0000313" key="5">
    <source>
        <dbReference type="EMBL" id="KAK8971180.1"/>
    </source>
</evidence>
<feature type="coiled-coil region" evidence="3">
    <location>
        <begin position="301"/>
        <end position="342"/>
    </location>
</feature>
<comment type="caution">
    <text evidence="5">The sequence shown here is derived from an EMBL/GenBank/DDBJ whole genome shotgun (WGS) entry which is preliminary data.</text>
</comment>
<evidence type="ECO:0000256" key="2">
    <source>
        <dbReference type="ARBA" id="ARBA00023054"/>
    </source>
</evidence>
<dbReference type="Proteomes" id="UP001412067">
    <property type="component" value="Unassembled WGS sequence"/>
</dbReference>
<proteinExistence type="inferred from homology"/>
<dbReference type="PANTHER" id="PTHR32054:SF4">
    <property type="entry name" value="OS07G0677900 PROTEIN"/>
    <property type="match status" value="1"/>
</dbReference>
<keyword evidence="6" id="KW-1185">Reference proteome</keyword>
<evidence type="ECO:0000256" key="3">
    <source>
        <dbReference type="SAM" id="Coils"/>
    </source>
</evidence>
<accession>A0ABR2N4X2</accession>
<comment type="similarity">
    <text evidence="1">Belongs to the WEB family.</text>
</comment>
<sequence length="443" mass="50304">MLDPWVPSGKLRTSQDPNSHHSVHHTRLGSRFLTFPSPSLLPQKPAISYSARNWTFAIYVAHQELSPAISTVSRRYLTVIKIVKHHSVNEFEYIRLQKQTAQLGKDLIAKEQDTLKVVNELEATKRIVNCLKSQLHEESFEANKFPQLLSENTKQSPGSILFELKQAKVNLMRTTSYLTEIRASIESFNVKVDEEKSLLEKNREKLSSKQSVISSLEEDLKILALNLQLAKETSVMGDSIKAAEFDQSKADNSEVVLSKEEYAALTPRVQEADESPRKIIETAMVEVERANRSKLALVVKIEEAVEDVKISRKVLKEALNRLEAVNRGKRELEEALRKCRSEYYSRKLDQRLPHLLAEDLRGERKHALSIGEILCRKLMDADDCEYDAGICDRRDRDEATAVPLGRLINRNSRVLSPRNGGGSAKKNKNMMIKADFCSKIILD</sequence>
<reference evidence="5 6" key="1">
    <citation type="journal article" date="2022" name="Nat. Plants">
        <title>Genomes of leafy and leafless Platanthera orchids illuminate the evolution of mycoheterotrophy.</title>
        <authorList>
            <person name="Li M.H."/>
            <person name="Liu K.W."/>
            <person name="Li Z."/>
            <person name="Lu H.C."/>
            <person name="Ye Q.L."/>
            <person name="Zhang D."/>
            <person name="Wang J.Y."/>
            <person name="Li Y.F."/>
            <person name="Zhong Z.M."/>
            <person name="Liu X."/>
            <person name="Yu X."/>
            <person name="Liu D.K."/>
            <person name="Tu X.D."/>
            <person name="Liu B."/>
            <person name="Hao Y."/>
            <person name="Liao X.Y."/>
            <person name="Jiang Y.T."/>
            <person name="Sun W.H."/>
            <person name="Chen J."/>
            <person name="Chen Y.Q."/>
            <person name="Ai Y."/>
            <person name="Zhai J.W."/>
            <person name="Wu S.S."/>
            <person name="Zhou Z."/>
            <person name="Hsiao Y.Y."/>
            <person name="Wu W.L."/>
            <person name="Chen Y.Y."/>
            <person name="Lin Y.F."/>
            <person name="Hsu J.L."/>
            <person name="Li C.Y."/>
            <person name="Wang Z.W."/>
            <person name="Zhao X."/>
            <person name="Zhong W.Y."/>
            <person name="Ma X.K."/>
            <person name="Ma L."/>
            <person name="Huang J."/>
            <person name="Chen G.Z."/>
            <person name="Huang M.Z."/>
            <person name="Huang L."/>
            <person name="Peng D.H."/>
            <person name="Luo Y.B."/>
            <person name="Zou S.Q."/>
            <person name="Chen S.P."/>
            <person name="Lan S."/>
            <person name="Tsai W.C."/>
            <person name="Van de Peer Y."/>
            <person name="Liu Z.J."/>
        </authorList>
    </citation>
    <scope>NUCLEOTIDE SEQUENCE [LARGE SCALE GENOMIC DNA]</scope>
    <source>
        <strain evidence="5">Lor288</strain>
    </source>
</reference>
<dbReference type="InterPro" id="IPR008545">
    <property type="entry name" value="Web"/>
</dbReference>
<evidence type="ECO:0000313" key="6">
    <source>
        <dbReference type="Proteomes" id="UP001412067"/>
    </source>
</evidence>
<feature type="region of interest" description="Disordered" evidence="4">
    <location>
        <begin position="1"/>
        <end position="23"/>
    </location>
</feature>
<dbReference type="Pfam" id="PF05701">
    <property type="entry name" value="WEMBL"/>
    <property type="match status" value="1"/>
</dbReference>
<protein>
    <submittedName>
        <fullName evidence="5">WEB family protein</fullName>
    </submittedName>
</protein>
<keyword evidence="2 3" id="KW-0175">Coiled coil</keyword>
<gene>
    <name evidence="5" type="ORF">KSP40_PGU010722</name>
</gene>
<organism evidence="5 6">
    <name type="scientific">Platanthera guangdongensis</name>
    <dbReference type="NCBI Taxonomy" id="2320717"/>
    <lineage>
        <taxon>Eukaryota</taxon>
        <taxon>Viridiplantae</taxon>
        <taxon>Streptophyta</taxon>
        <taxon>Embryophyta</taxon>
        <taxon>Tracheophyta</taxon>
        <taxon>Spermatophyta</taxon>
        <taxon>Magnoliopsida</taxon>
        <taxon>Liliopsida</taxon>
        <taxon>Asparagales</taxon>
        <taxon>Orchidaceae</taxon>
        <taxon>Orchidoideae</taxon>
        <taxon>Orchideae</taxon>
        <taxon>Orchidinae</taxon>
        <taxon>Platanthera</taxon>
    </lineage>
</organism>